<evidence type="ECO:0000313" key="8">
    <source>
        <dbReference type="EMBL" id="ADW18776.1"/>
    </source>
</evidence>
<evidence type="ECO:0000256" key="6">
    <source>
        <dbReference type="PIRSR" id="PIRSR601765-1"/>
    </source>
</evidence>
<dbReference type="GO" id="GO:0008270">
    <property type="term" value="F:zinc ion binding"/>
    <property type="evidence" value="ECO:0007669"/>
    <property type="project" value="UniProtKB-UniRule"/>
</dbReference>
<gene>
    <name evidence="8" type="ordered locus">Despr_2640</name>
</gene>
<dbReference type="EMBL" id="CP002364">
    <property type="protein sequence ID" value="ADW18776.1"/>
    <property type="molecule type" value="Genomic_DNA"/>
</dbReference>
<dbReference type="EC" id="4.2.1.1" evidence="2 7"/>
<comment type="catalytic activity">
    <reaction evidence="5 7">
        <text>hydrogencarbonate + H(+) = CO2 + H2O</text>
        <dbReference type="Rhea" id="RHEA:10748"/>
        <dbReference type="ChEBI" id="CHEBI:15377"/>
        <dbReference type="ChEBI" id="CHEBI:15378"/>
        <dbReference type="ChEBI" id="CHEBI:16526"/>
        <dbReference type="ChEBI" id="CHEBI:17544"/>
        <dbReference type="EC" id="4.2.1.1"/>
    </reaction>
</comment>
<organism evidence="8 9">
    <name type="scientific">Desulfobulbus propionicus (strain ATCC 33891 / DSM 2032 / VKM B-1956 / 1pr3)</name>
    <dbReference type="NCBI Taxonomy" id="577650"/>
    <lineage>
        <taxon>Bacteria</taxon>
        <taxon>Pseudomonadati</taxon>
        <taxon>Thermodesulfobacteriota</taxon>
        <taxon>Desulfobulbia</taxon>
        <taxon>Desulfobulbales</taxon>
        <taxon>Desulfobulbaceae</taxon>
        <taxon>Desulfobulbus</taxon>
    </lineage>
</organism>
<evidence type="ECO:0000256" key="3">
    <source>
        <dbReference type="ARBA" id="ARBA00022833"/>
    </source>
</evidence>
<dbReference type="RefSeq" id="WP_015725302.1">
    <property type="nucleotide sequence ID" value="NC_014972.1"/>
</dbReference>
<dbReference type="Gene3D" id="3.40.1050.10">
    <property type="entry name" value="Carbonic anhydrase"/>
    <property type="match status" value="1"/>
</dbReference>
<dbReference type="CDD" id="cd03378">
    <property type="entry name" value="beta_CA_cladeC"/>
    <property type="match status" value="1"/>
</dbReference>
<proteinExistence type="inferred from homology"/>
<dbReference type="InterPro" id="IPR001765">
    <property type="entry name" value="Carbonic_anhydrase"/>
</dbReference>
<name>A0A7U4DQ36_DESPD</name>
<evidence type="ECO:0000313" key="9">
    <source>
        <dbReference type="Proteomes" id="UP000006365"/>
    </source>
</evidence>
<dbReference type="PROSITE" id="PS00705">
    <property type="entry name" value="PROK_CO2_ANHYDRASE_2"/>
    <property type="match status" value="1"/>
</dbReference>
<evidence type="ECO:0000256" key="7">
    <source>
        <dbReference type="RuleBase" id="RU003956"/>
    </source>
</evidence>
<sequence length="202" mass="21647">MQSARRQLTGKEALQRLLDGNKRFLSGKLEHPNHCEESRKGLVSGQEPIAVVLTCADSRVPPVDVFDQGLGDIFVVRVAGNIINDHILGSIEYAVSHLHTPLVMVMGHSSCGAVTAVAQGVKLSGHIASLTPSIDAALKKTKGLEGHWTNNAAKELAVTTARKIEESEPIVADLVKEGRVLVVATYYDLESGEVSMLSQGIF</sequence>
<feature type="binding site" evidence="6">
    <location>
        <position position="108"/>
    </location>
    <ligand>
        <name>Zn(2+)</name>
        <dbReference type="ChEBI" id="CHEBI:29105"/>
    </ligand>
</feature>
<keyword evidence="9" id="KW-1185">Reference proteome</keyword>
<dbReference type="Proteomes" id="UP000006365">
    <property type="component" value="Chromosome"/>
</dbReference>
<dbReference type="AlphaFoldDB" id="A0A7U4DQ36"/>
<reference evidence="8 9" key="1">
    <citation type="journal article" date="2011" name="Stand. Genomic Sci.">
        <title>Complete genome sequence of Desulfobulbus propionicus type strain (1pr3).</title>
        <authorList>
            <person name="Pagani I."/>
            <person name="Lapidus A."/>
            <person name="Nolan M."/>
            <person name="Lucas S."/>
            <person name="Hammon N."/>
            <person name="Deshpande S."/>
            <person name="Cheng J.F."/>
            <person name="Chertkov O."/>
            <person name="Davenport K."/>
            <person name="Tapia R."/>
            <person name="Han C."/>
            <person name="Goodwin L."/>
            <person name="Pitluck S."/>
            <person name="Liolios K."/>
            <person name="Mavromatis K."/>
            <person name="Ivanova N."/>
            <person name="Mikhailova N."/>
            <person name="Pati A."/>
            <person name="Chen A."/>
            <person name="Palaniappan K."/>
            <person name="Land M."/>
            <person name="Hauser L."/>
            <person name="Chang Y.J."/>
            <person name="Jeffries C.D."/>
            <person name="Detter J.C."/>
            <person name="Brambilla E."/>
            <person name="Kannan K.P."/>
            <person name="Djao O.D."/>
            <person name="Rohde M."/>
            <person name="Pukall R."/>
            <person name="Spring S."/>
            <person name="Goker M."/>
            <person name="Sikorski J."/>
            <person name="Woyke T."/>
            <person name="Bristow J."/>
            <person name="Eisen J.A."/>
            <person name="Markowitz V."/>
            <person name="Hugenholtz P."/>
            <person name="Kyrpides N.C."/>
            <person name="Klenk H.P."/>
        </authorList>
    </citation>
    <scope>NUCLEOTIDE SEQUENCE [LARGE SCALE GENOMIC DNA]</scope>
    <source>
        <strain evidence="9">ATCC 33891 / DSM 2032 / 1pr3</strain>
    </source>
</reference>
<dbReference type="SUPFAM" id="SSF53056">
    <property type="entry name" value="beta-carbonic anhydrase, cab"/>
    <property type="match status" value="1"/>
</dbReference>
<comment type="cofactor">
    <cofactor evidence="6">
        <name>Zn(2+)</name>
        <dbReference type="ChEBI" id="CHEBI:29105"/>
    </cofactor>
    <text evidence="6">Binds 1 zinc ion per subunit.</text>
</comment>
<feature type="binding site" evidence="6">
    <location>
        <position position="57"/>
    </location>
    <ligand>
        <name>Zn(2+)</name>
        <dbReference type="ChEBI" id="CHEBI:29105"/>
    </ligand>
</feature>
<dbReference type="GO" id="GO:0004089">
    <property type="term" value="F:carbonate dehydratase activity"/>
    <property type="evidence" value="ECO:0007669"/>
    <property type="project" value="UniProtKB-UniRule"/>
</dbReference>
<evidence type="ECO:0000256" key="5">
    <source>
        <dbReference type="ARBA" id="ARBA00048348"/>
    </source>
</evidence>
<feature type="binding site" evidence="6">
    <location>
        <position position="55"/>
    </location>
    <ligand>
        <name>Zn(2+)</name>
        <dbReference type="ChEBI" id="CHEBI:29105"/>
    </ligand>
</feature>
<comment type="function">
    <text evidence="7">Reversible hydration of carbon dioxide.</text>
</comment>
<keyword evidence="6" id="KW-0479">Metal-binding</keyword>
<dbReference type="GO" id="GO:0015976">
    <property type="term" value="P:carbon utilization"/>
    <property type="evidence" value="ECO:0007669"/>
    <property type="project" value="InterPro"/>
</dbReference>
<evidence type="ECO:0000256" key="1">
    <source>
        <dbReference type="ARBA" id="ARBA00006217"/>
    </source>
</evidence>
<dbReference type="SMART" id="SM00947">
    <property type="entry name" value="Pro_CA"/>
    <property type="match status" value="1"/>
</dbReference>
<keyword evidence="3 6" id="KW-0862">Zinc</keyword>
<evidence type="ECO:0000256" key="4">
    <source>
        <dbReference type="ARBA" id="ARBA00023239"/>
    </source>
</evidence>
<dbReference type="PROSITE" id="PS00704">
    <property type="entry name" value="PROK_CO2_ANHYDRASE_1"/>
    <property type="match status" value="1"/>
</dbReference>
<keyword evidence="4 7" id="KW-0456">Lyase</keyword>
<protein>
    <recommendedName>
        <fullName evidence="2 7">Carbonic anhydrase</fullName>
        <ecNumber evidence="2 7">4.2.1.1</ecNumber>
    </recommendedName>
    <alternativeName>
        <fullName evidence="7">Carbonate dehydratase</fullName>
    </alternativeName>
</protein>
<dbReference type="InterPro" id="IPR015892">
    <property type="entry name" value="Carbonic_anhydrase_CS"/>
</dbReference>
<accession>A0A7U4DQ36</accession>
<evidence type="ECO:0000256" key="2">
    <source>
        <dbReference type="ARBA" id="ARBA00012925"/>
    </source>
</evidence>
<feature type="binding site" evidence="6">
    <location>
        <position position="111"/>
    </location>
    <ligand>
        <name>Zn(2+)</name>
        <dbReference type="ChEBI" id="CHEBI:29105"/>
    </ligand>
</feature>
<comment type="similarity">
    <text evidence="1 7">Belongs to the beta-class carbonic anhydrase family.</text>
</comment>
<dbReference type="Pfam" id="PF00484">
    <property type="entry name" value="Pro_CA"/>
    <property type="match status" value="1"/>
</dbReference>
<dbReference type="InterPro" id="IPR036874">
    <property type="entry name" value="Carbonic_anhydrase_sf"/>
</dbReference>
<dbReference type="PANTHER" id="PTHR11002">
    <property type="entry name" value="CARBONIC ANHYDRASE"/>
    <property type="match status" value="1"/>
</dbReference>
<dbReference type="KEGG" id="dpr:Despr_2640"/>
<dbReference type="PANTHER" id="PTHR11002:SF79">
    <property type="entry name" value="CARBONIC ANHYDRASE 2"/>
    <property type="match status" value="1"/>
</dbReference>